<dbReference type="InterPro" id="IPR043148">
    <property type="entry name" value="TagF_C"/>
</dbReference>
<proteinExistence type="predicted"/>
<dbReference type="EMBL" id="UOFN01000102">
    <property type="protein sequence ID" value="VAW78840.1"/>
    <property type="molecule type" value="Genomic_DNA"/>
</dbReference>
<name>A0A3B0YQ62_9ZZZZ</name>
<accession>A0A3B0YQ62</accession>
<evidence type="ECO:0008006" key="2">
    <source>
        <dbReference type="Google" id="ProtNLM"/>
    </source>
</evidence>
<dbReference type="InterPro" id="IPR030906">
    <property type="entry name" value="Surf_polysacc"/>
</dbReference>
<dbReference type="AlphaFoldDB" id="A0A3B0YQ62"/>
<dbReference type="NCBIfam" id="TIGR04396">
    <property type="entry name" value="surf_polysacc"/>
    <property type="match status" value="1"/>
</dbReference>
<reference evidence="1" key="1">
    <citation type="submission" date="2018-06" db="EMBL/GenBank/DDBJ databases">
        <authorList>
            <person name="Zhirakovskaya E."/>
        </authorList>
    </citation>
    <scope>NUCLEOTIDE SEQUENCE</scope>
</reference>
<dbReference type="Gene3D" id="3.40.50.12580">
    <property type="match status" value="1"/>
</dbReference>
<gene>
    <name evidence="1" type="ORF">MNBD_GAMMA15-1316</name>
</gene>
<organism evidence="1">
    <name type="scientific">hydrothermal vent metagenome</name>
    <dbReference type="NCBI Taxonomy" id="652676"/>
    <lineage>
        <taxon>unclassified sequences</taxon>
        <taxon>metagenomes</taxon>
        <taxon>ecological metagenomes</taxon>
    </lineage>
</organism>
<evidence type="ECO:0000313" key="1">
    <source>
        <dbReference type="EMBL" id="VAW78840.1"/>
    </source>
</evidence>
<sequence length="464" mass="53111">MKVPLIIPVENQVRELDPKLLLACIAARRGFTSIIGSHRKIDFRIASFPRSLYLCKSFTVMNLNMFKIMHKLGQKIISWDEEALVHLPAEMYFSRRLSPLSLKYVSHLFAWGEDNASLWRQYPQMPGEKPIHITGNPRGDLLRTEMRDFYRHDADALREKYGKFILLNTNFNHVNAFFPGQNLFRPTAKHGGKMRFGKAAKGMSPGFAEALRDHKQTLFEYFKQLIPVLDQAFPDYTLVVRPHPTENPDVYHCIAAGCERVRVTNEGNVVPWLMATRALVHNGCTTAVEAYSMGVPVISYRPSLNETIDEDFYRLPNQLSYQCFSESELKDILCRVLSDQLGAADGDERKALFERYIVAQDGPLACERMVDVLEEITDGRTELPKPALPVHLAGYISANGRRLVKWAKRYLPGTHAPPEFHRHRYPGITLDELRQRIALFQQTLGDTTELKAEQIHDQIFRISA</sequence>
<dbReference type="SUPFAM" id="SSF53756">
    <property type="entry name" value="UDP-Glycosyltransferase/glycogen phosphorylase"/>
    <property type="match status" value="1"/>
</dbReference>
<protein>
    <recommendedName>
        <fullName evidence="2">Surface carbohydrate biosynthesis protein</fullName>
    </recommendedName>
</protein>